<dbReference type="InParanoid" id="M5DX47"/>
<protein>
    <submittedName>
        <fullName evidence="2">Substrate-specific component FolT of folate ECF transporter</fullName>
    </submittedName>
</protein>
<dbReference type="STRING" id="1293054.HSACCH_00050"/>
<name>M5DX47_9FIRM</name>
<dbReference type="Pfam" id="PF07155">
    <property type="entry name" value="ECF-ribofla_trS"/>
    <property type="match status" value="1"/>
</dbReference>
<feature type="transmembrane region" description="Helical" evidence="1">
    <location>
        <begin position="12"/>
        <end position="30"/>
    </location>
</feature>
<accession>M5DX47</accession>
<evidence type="ECO:0000313" key="3">
    <source>
        <dbReference type="Proteomes" id="UP000012063"/>
    </source>
</evidence>
<dbReference type="Proteomes" id="UP000012063">
    <property type="component" value="Unassembled WGS sequence"/>
</dbReference>
<reference evidence="3" key="1">
    <citation type="journal article" date="2013" name="Genome Announc.">
        <title>Genome Sequence of Halanaerobium saccharolyticum subsp. saccharolyticum Strain DSM 6643T, a Halophilic Hydrogen-Producing Bacterium.</title>
        <authorList>
            <person name="Kivisto A."/>
            <person name="Larjo A."/>
            <person name="Ciranna A."/>
            <person name="Santala V."/>
            <person name="Roos C."/>
            <person name="Karp M."/>
        </authorList>
    </citation>
    <scope>NUCLEOTIDE SEQUENCE [LARGE SCALE GENOMIC DNA]</scope>
    <source>
        <strain evidence="3">DSM 6643</strain>
    </source>
</reference>
<dbReference type="RefSeq" id="WP_005486979.1">
    <property type="nucleotide sequence ID" value="NZ_CAUI01000004.1"/>
</dbReference>
<feature type="transmembrane region" description="Helical" evidence="1">
    <location>
        <begin position="149"/>
        <end position="167"/>
    </location>
</feature>
<dbReference type="InterPro" id="IPR030949">
    <property type="entry name" value="ECF_S_folate_fam"/>
</dbReference>
<keyword evidence="1" id="KW-0812">Transmembrane</keyword>
<dbReference type="eggNOG" id="COG3275">
    <property type="taxonomic scope" value="Bacteria"/>
</dbReference>
<dbReference type="AlphaFoldDB" id="M5DX47"/>
<dbReference type="EMBL" id="CAUI01000004">
    <property type="protein sequence ID" value="CCU77605.1"/>
    <property type="molecule type" value="Genomic_DNA"/>
</dbReference>
<feature type="transmembrane region" description="Helical" evidence="1">
    <location>
        <begin position="42"/>
        <end position="75"/>
    </location>
</feature>
<organism evidence="2 3">
    <name type="scientific">Halanaerobium saccharolyticum subsp. saccharolyticum DSM 6643</name>
    <dbReference type="NCBI Taxonomy" id="1293054"/>
    <lineage>
        <taxon>Bacteria</taxon>
        <taxon>Bacillati</taxon>
        <taxon>Bacillota</taxon>
        <taxon>Clostridia</taxon>
        <taxon>Halanaerobiales</taxon>
        <taxon>Halanaerobiaceae</taxon>
        <taxon>Halanaerobium</taxon>
    </lineage>
</organism>
<dbReference type="NCBIfam" id="TIGR04518">
    <property type="entry name" value="ECF_S_folT_fam"/>
    <property type="match status" value="1"/>
</dbReference>
<evidence type="ECO:0000256" key="1">
    <source>
        <dbReference type="SAM" id="Phobius"/>
    </source>
</evidence>
<dbReference type="GO" id="GO:0016020">
    <property type="term" value="C:membrane"/>
    <property type="evidence" value="ECO:0007669"/>
    <property type="project" value="InterPro"/>
</dbReference>
<sequence length="183" mass="19966">MEKIIMSTKKIAYLSFLTALTIILTRILSIRIPIAGVEGVRIGFGALPIIFAGVAFGPVAGGIVGALGDLLGYFINPLGAYMPHFTLTSFLTGFIPGFMVFYILKRCRTLPVIFISISVGQLISSLILVPYFINTLFGVPFAVLMPPRLVSQLINIPVYAYFIRLLLNYDAVKTRKIKAGTSC</sequence>
<evidence type="ECO:0000313" key="2">
    <source>
        <dbReference type="EMBL" id="CCU77605.1"/>
    </source>
</evidence>
<dbReference type="InterPro" id="IPR009825">
    <property type="entry name" value="ECF_substrate-spec-like"/>
</dbReference>
<feature type="transmembrane region" description="Helical" evidence="1">
    <location>
        <begin position="111"/>
        <end position="133"/>
    </location>
</feature>
<feature type="transmembrane region" description="Helical" evidence="1">
    <location>
        <begin position="81"/>
        <end position="104"/>
    </location>
</feature>
<proteinExistence type="predicted"/>
<keyword evidence="1" id="KW-0472">Membrane</keyword>
<keyword evidence="1" id="KW-1133">Transmembrane helix</keyword>
<dbReference type="Gene3D" id="1.10.1760.20">
    <property type="match status" value="1"/>
</dbReference>
<gene>
    <name evidence="2" type="ORF">HSACCH_00050</name>
</gene>
<keyword evidence="3" id="KW-1185">Reference proteome</keyword>
<comment type="caution">
    <text evidence="2">The sequence shown here is derived from an EMBL/GenBank/DDBJ whole genome shotgun (WGS) entry which is preliminary data.</text>
</comment>